<organism evidence="2 3">
    <name type="scientific">Methylibium petroleiphilum (strain ATCC BAA-1232 / LMG 22953 / PM1)</name>
    <dbReference type="NCBI Taxonomy" id="420662"/>
    <lineage>
        <taxon>Bacteria</taxon>
        <taxon>Pseudomonadati</taxon>
        <taxon>Pseudomonadota</taxon>
        <taxon>Betaproteobacteria</taxon>
        <taxon>Burkholderiales</taxon>
        <taxon>Sphaerotilaceae</taxon>
        <taxon>Methylibium</taxon>
    </lineage>
</organism>
<dbReference type="STRING" id="420662.Mpe_A3798"/>
<dbReference type="EMBL" id="CP000555">
    <property type="protein sequence ID" value="ABM96751.1"/>
    <property type="molecule type" value="Genomic_DNA"/>
</dbReference>
<proteinExistence type="predicted"/>
<evidence type="ECO:0000313" key="3">
    <source>
        <dbReference type="Proteomes" id="UP000000366"/>
    </source>
</evidence>
<dbReference type="Pfam" id="PF13673">
    <property type="entry name" value="Acetyltransf_10"/>
    <property type="match status" value="1"/>
</dbReference>
<dbReference type="PROSITE" id="PS51186">
    <property type="entry name" value="GNAT"/>
    <property type="match status" value="1"/>
</dbReference>
<dbReference type="HOGENOM" id="CLU_056607_3_0_4"/>
<dbReference type="RefSeq" id="WP_011831371.1">
    <property type="nucleotide sequence ID" value="NC_008825.1"/>
</dbReference>
<dbReference type="eggNOG" id="COG2153">
    <property type="taxonomic scope" value="Bacteria"/>
</dbReference>
<dbReference type="GO" id="GO:0016747">
    <property type="term" value="F:acyltransferase activity, transferring groups other than amino-acyl groups"/>
    <property type="evidence" value="ECO:0007669"/>
    <property type="project" value="InterPro"/>
</dbReference>
<evidence type="ECO:0000313" key="2">
    <source>
        <dbReference type="EMBL" id="ABM96751.1"/>
    </source>
</evidence>
<dbReference type="SUPFAM" id="SSF55729">
    <property type="entry name" value="Acyl-CoA N-acyltransferases (Nat)"/>
    <property type="match status" value="1"/>
</dbReference>
<dbReference type="AlphaFoldDB" id="A2SMG2"/>
<evidence type="ECO:0000259" key="1">
    <source>
        <dbReference type="PROSITE" id="PS51186"/>
    </source>
</evidence>
<sequence>MDHPLPEISWRCARLHELSPLELQRIHIARQQVFAVEQDCVFQDADEVDEHSAHLAAWRADGVLLAYARLVDPGVKYAEPSLGRVLTTAVARGTGVGRALVRRAVDHLTGAFPGQGLRISAQLRLERFYAEAGFLSIGEPYLEDDMPHIEMLRRG</sequence>
<feature type="domain" description="N-acetyltransferase" evidence="1">
    <location>
        <begin position="13"/>
        <end position="155"/>
    </location>
</feature>
<dbReference type="Proteomes" id="UP000000366">
    <property type="component" value="Chromosome"/>
</dbReference>
<gene>
    <name evidence="2" type="ordered locus">Mpe_A3798</name>
</gene>
<dbReference type="InterPro" id="IPR000182">
    <property type="entry name" value="GNAT_dom"/>
</dbReference>
<dbReference type="KEGG" id="mpt:Mpe_A3798"/>
<accession>A2SMG2</accession>
<name>A2SMG2_METPP</name>
<dbReference type="Gene3D" id="3.40.630.30">
    <property type="match status" value="1"/>
</dbReference>
<protein>
    <submittedName>
        <fullName evidence="2">ElaA protein</fullName>
    </submittedName>
</protein>
<reference evidence="2 3" key="1">
    <citation type="journal article" date="2007" name="J. Bacteriol.">
        <title>Whole-genome analysis of the methyl tert-butyl ether-degrading beta-proteobacterium Methylibium petroleiphilum PM1.</title>
        <authorList>
            <person name="Kane S.R."/>
            <person name="Chakicherla A.Y."/>
            <person name="Chain P.S.G."/>
            <person name="Schmidt R."/>
            <person name="Shin M.W."/>
            <person name="Legler T.C."/>
            <person name="Scow K.M."/>
            <person name="Larimer F.W."/>
            <person name="Lucas S.M."/>
            <person name="Richardson P.M."/>
            <person name="Hristova K.R."/>
        </authorList>
    </citation>
    <scope>NUCLEOTIDE SEQUENCE [LARGE SCALE GENOMIC DNA]</scope>
    <source>
        <strain evidence="3">ATCC BAA-1232 / LMG 22953 / PM1</strain>
    </source>
</reference>
<dbReference type="InterPro" id="IPR016181">
    <property type="entry name" value="Acyl_CoA_acyltransferase"/>
</dbReference>
<keyword evidence="3" id="KW-1185">Reference proteome</keyword>